<feature type="non-terminal residue" evidence="2">
    <location>
        <position position="193"/>
    </location>
</feature>
<feature type="region of interest" description="Disordered" evidence="1">
    <location>
        <begin position="153"/>
        <end position="193"/>
    </location>
</feature>
<proteinExistence type="predicted"/>
<accession>A0ABR3FHS9</accession>
<evidence type="ECO:0000313" key="3">
    <source>
        <dbReference type="Proteomes" id="UP001465976"/>
    </source>
</evidence>
<keyword evidence="3" id="KW-1185">Reference proteome</keyword>
<dbReference type="Proteomes" id="UP001465976">
    <property type="component" value="Unassembled WGS sequence"/>
</dbReference>
<reference evidence="2 3" key="1">
    <citation type="submission" date="2024-02" db="EMBL/GenBank/DDBJ databases">
        <title>A draft genome for the cacao thread blight pathogen Marasmius crinis-equi.</title>
        <authorList>
            <person name="Cohen S.P."/>
            <person name="Baruah I.K."/>
            <person name="Amoako-Attah I."/>
            <person name="Bukari Y."/>
            <person name="Meinhardt L.W."/>
            <person name="Bailey B.A."/>
        </authorList>
    </citation>
    <scope>NUCLEOTIDE SEQUENCE [LARGE SCALE GENOMIC DNA]</scope>
    <source>
        <strain evidence="2 3">GH-76</strain>
    </source>
</reference>
<feature type="compositionally biased region" description="Polar residues" evidence="1">
    <location>
        <begin position="176"/>
        <end position="185"/>
    </location>
</feature>
<comment type="caution">
    <text evidence="2">The sequence shown here is derived from an EMBL/GenBank/DDBJ whole genome shotgun (WGS) entry which is preliminary data.</text>
</comment>
<evidence type="ECO:0000256" key="1">
    <source>
        <dbReference type="SAM" id="MobiDB-lite"/>
    </source>
</evidence>
<protein>
    <submittedName>
        <fullName evidence="2">Uncharacterized protein</fullName>
    </submittedName>
</protein>
<sequence>MGSGQSLFYEDTDSDSEFDYRYPRHPTEDDVVDVRLTLLTRLPRELVDIIIDEAEYWVRACMGERVDNKSASDSASVCYMLTKPMPAESEDDKDEGDTKRPRKIRQVIFTTTSRDQGFGGPPQDEMDRYGPYHGSHSWFEACIIRFPDKDKDTPLPSWSHSLDPDSPYFPRDRGQSNEGALSSALTIGPPPAR</sequence>
<organism evidence="2 3">
    <name type="scientific">Marasmius crinis-equi</name>
    <dbReference type="NCBI Taxonomy" id="585013"/>
    <lineage>
        <taxon>Eukaryota</taxon>
        <taxon>Fungi</taxon>
        <taxon>Dikarya</taxon>
        <taxon>Basidiomycota</taxon>
        <taxon>Agaricomycotina</taxon>
        <taxon>Agaricomycetes</taxon>
        <taxon>Agaricomycetidae</taxon>
        <taxon>Agaricales</taxon>
        <taxon>Marasmiineae</taxon>
        <taxon>Marasmiaceae</taxon>
        <taxon>Marasmius</taxon>
    </lineage>
</organism>
<dbReference type="EMBL" id="JBAHYK010000354">
    <property type="protein sequence ID" value="KAL0574899.1"/>
    <property type="molecule type" value="Genomic_DNA"/>
</dbReference>
<name>A0ABR3FHS9_9AGAR</name>
<feature type="region of interest" description="Disordered" evidence="1">
    <location>
        <begin position="83"/>
        <end position="103"/>
    </location>
</feature>
<evidence type="ECO:0000313" key="2">
    <source>
        <dbReference type="EMBL" id="KAL0574899.1"/>
    </source>
</evidence>
<gene>
    <name evidence="2" type="ORF">V5O48_007071</name>
</gene>